<dbReference type="KEGG" id="ntg:NSCAC_0253"/>
<evidence type="ECO:0000313" key="7">
    <source>
        <dbReference type="EMBL" id="CAB1274608.1"/>
    </source>
</evidence>
<dbReference type="EC" id="1.13.-.-" evidence="7"/>
<accession>A0A7G1Q7L8</accession>
<evidence type="ECO:0000313" key="8">
    <source>
        <dbReference type="Proteomes" id="UP000516072"/>
    </source>
</evidence>
<dbReference type="InterPro" id="IPR004183">
    <property type="entry name" value="Xdiol_dOase_suB"/>
</dbReference>
<dbReference type="GO" id="GO:0008198">
    <property type="term" value="F:ferrous iron binding"/>
    <property type="evidence" value="ECO:0007669"/>
    <property type="project" value="InterPro"/>
</dbReference>
<evidence type="ECO:0000256" key="1">
    <source>
        <dbReference type="ARBA" id="ARBA00001947"/>
    </source>
</evidence>
<dbReference type="PIRSF" id="PIRSF006157">
    <property type="entry name" value="Doxgns_DODA"/>
    <property type="match status" value="1"/>
</dbReference>
<dbReference type="InterPro" id="IPR014436">
    <property type="entry name" value="Extradiol_dOase_DODA"/>
</dbReference>
<evidence type="ECO:0000256" key="4">
    <source>
        <dbReference type="ARBA" id="ARBA00022833"/>
    </source>
</evidence>
<comment type="similarity">
    <text evidence="2">Belongs to the DODA-type extradiol aromatic ring-opening dioxygenase family.</text>
</comment>
<dbReference type="Pfam" id="PF02900">
    <property type="entry name" value="LigB"/>
    <property type="match status" value="1"/>
</dbReference>
<sequence>MINSFNSIEKMPLLFLGHGSPMNAIEENEFVTGFRNISTEIPKPNAILCISAHWETQETQVTAMKNPATIHDFFGFPQELFEVQYPAPGSPKLAMETKLLIKSTEVNLDYNWGLDHGAWSVIKHLYPDADIPTVEMSLDVNKTPQQHYELAQELIPLREKGVLIIGSGNIVHNLKKVDWQKINEEFAYDWAMEANEKVKQLILDDDHQMLIDFKNQGSAFQLAIPSVEHYLPLLYILGLKEKGESISFFNDKPVAGALSMTSLKIE</sequence>
<dbReference type="GO" id="GO:0016702">
    <property type="term" value="F:oxidoreductase activity, acting on single donors with incorporation of molecular oxygen, incorporation of two atoms of oxygen"/>
    <property type="evidence" value="ECO:0007669"/>
    <property type="project" value="UniProtKB-ARBA"/>
</dbReference>
<feature type="domain" description="Extradiol ring-cleavage dioxygenase class III enzyme subunit B" evidence="6">
    <location>
        <begin position="15"/>
        <end position="242"/>
    </location>
</feature>
<dbReference type="AlphaFoldDB" id="A0A7G1Q7L8"/>
<dbReference type="NCBIfam" id="NF007914">
    <property type="entry name" value="PRK10628.1"/>
    <property type="match status" value="1"/>
</dbReference>
<name>A0A7G1Q7L8_9GAMM</name>
<dbReference type="CDD" id="cd07363">
    <property type="entry name" value="45_DOPA_Dioxygenase"/>
    <property type="match status" value="1"/>
</dbReference>
<proteinExistence type="inferred from homology"/>
<organism evidence="7 8">
    <name type="scientific">Candidatus Nitrosacidococcus tergens</name>
    <dbReference type="NCBI Taxonomy" id="553981"/>
    <lineage>
        <taxon>Bacteria</taxon>
        <taxon>Pseudomonadati</taxon>
        <taxon>Pseudomonadota</taxon>
        <taxon>Gammaproteobacteria</taxon>
        <taxon>Chromatiales</taxon>
        <taxon>Chromatiaceae</taxon>
        <taxon>Candidatus Nitrosacidococcus</taxon>
    </lineage>
</organism>
<dbReference type="PANTHER" id="PTHR30096:SF0">
    <property type="entry name" value="4,5-DOPA DIOXYGENASE EXTRADIOL-LIKE PROTEIN"/>
    <property type="match status" value="1"/>
</dbReference>
<reference evidence="7 8" key="1">
    <citation type="submission" date="2020-03" db="EMBL/GenBank/DDBJ databases">
        <authorList>
            <person name="Picone N."/>
        </authorList>
    </citation>
    <scope>NUCLEOTIDE SEQUENCE [LARGE SCALE GENOMIC DNA]</scope>
    <source>
        <strain evidence="7">NSCAC1</strain>
    </source>
</reference>
<dbReference type="PANTHER" id="PTHR30096">
    <property type="entry name" value="4,5-DOPA DIOXYGENASE EXTRADIOL-LIKE PROTEIN"/>
    <property type="match status" value="1"/>
</dbReference>
<evidence type="ECO:0000259" key="6">
    <source>
        <dbReference type="Pfam" id="PF02900"/>
    </source>
</evidence>
<gene>
    <name evidence="7" type="primary">ygiD</name>
    <name evidence="7" type="ORF">NSCAC_0253</name>
</gene>
<keyword evidence="4" id="KW-0862">Zinc</keyword>
<evidence type="ECO:0000256" key="2">
    <source>
        <dbReference type="ARBA" id="ARBA00007581"/>
    </source>
</evidence>
<evidence type="ECO:0000256" key="3">
    <source>
        <dbReference type="ARBA" id="ARBA00022723"/>
    </source>
</evidence>
<dbReference type="GO" id="GO:0008270">
    <property type="term" value="F:zinc ion binding"/>
    <property type="evidence" value="ECO:0007669"/>
    <property type="project" value="InterPro"/>
</dbReference>
<protein>
    <submittedName>
        <fullName evidence="7">Putative enzyme</fullName>
        <ecNumber evidence="7">1.13.-.-</ecNumber>
    </submittedName>
</protein>
<dbReference type="Proteomes" id="UP000516072">
    <property type="component" value="Chromosome"/>
</dbReference>
<keyword evidence="8" id="KW-1185">Reference proteome</keyword>
<evidence type="ECO:0000256" key="5">
    <source>
        <dbReference type="ARBA" id="ARBA00023002"/>
    </source>
</evidence>
<comment type="cofactor">
    <cofactor evidence="1">
        <name>Zn(2+)</name>
        <dbReference type="ChEBI" id="CHEBI:29105"/>
    </cofactor>
</comment>
<dbReference type="SUPFAM" id="SSF53213">
    <property type="entry name" value="LigB-like"/>
    <property type="match status" value="1"/>
</dbReference>
<dbReference type="Gene3D" id="3.40.830.10">
    <property type="entry name" value="LigB-like"/>
    <property type="match status" value="1"/>
</dbReference>
<dbReference type="EMBL" id="LR778175">
    <property type="protein sequence ID" value="CAB1274608.1"/>
    <property type="molecule type" value="Genomic_DNA"/>
</dbReference>
<keyword evidence="3" id="KW-0479">Metal-binding</keyword>
<keyword evidence="5 7" id="KW-0560">Oxidoreductase</keyword>